<name>A0AAJ1IB35_9SPIO</name>
<evidence type="ECO:0000313" key="1">
    <source>
        <dbReference type="EMBL" id="MDC7225929.1"/>
    </source>
</evidence>
<dbReference type="Proteomes" id="UP001221217">
    <property type="component" value="Unassembled WGS sequence"/>
</dbReference>
<gene>
    <name evidence="1" type="ORF">PQJ61_04095</name>
</gene>
<dbReference type="InterPro" id="IPR003226">
    <property type="entry name" value="MYG1_exonuclease"/>
</dbReference>
<dbReference type="AlphaFoldDB" id="A0AAJ1IB35"/>
<dbReference type="Pfam" id="PF03690">
    <property type="entry name" value="MYG1_exonuc"/>
    <property type="match status" value="1"/>
</dbReference>
<dbReference type="EMBL" id="JAQQAL010000010">
    <property type="protein sequence ID" value="MDC7225929.1"/>
    <property type="molecule type" value="Genomic_DNA"/>
</dbReference>
<reference evidence="1 2" key="1">
    <citation type="submission" date="2022-12" db="EMBL/GenBank/DDBJ databases">
        <title>Metagenome assembled genome from gulf of manar.</title>
        <authorList>
            <person name="Kohli P."/>
            <person name="Pk S."/>
            <person name="Venkata Ramana C."/>
            <person name="Sasikala C."/>
        </authorList>
    </citation>
    <scope>NUCLEOTIDE SEQUENCE [LARGE SCALE GENOMIC DNA]</scope>
    <source>
        <strain evidence="1">JB008</strain>
    </source>
</reference>
<sequence length="284" mass="32410">MSYKIIIHDGKAHMDELLASALLAIHLEEEPDSITRVDSLKAAEMAGAEKLADDTYFIDCGLVFDISRNLFDHHQDKDLDCAALLIFDEFFAHLKNTELHRYIELVSKVDRNGPMSLNDFDVLDESRDYLTFSQQIVLKTFEEDPMLILRIFIAGLEDKINFEIQKAMASDWLKQTGNIEITTVLNINILKYLNKPPKELVPALRSASGEIVDKNNVSSILSFDNKNPDVLTFYRTDYGHKIVDFSKTSPSNTVFCHQGGFLLKFIPSDDEEWIKLFKQAVKNN</sequence>
<comment type="caution">
    <text evidence="1">The sequence shown here is derived from an EMBL/GenBank/DDBJ whole genome shotgun (WGS) entry which is preliminary data.</text>
</comment>
<organism evidence="1 2">
    <name type="scientific">Candidatus Thalassospirochaeta sargassi</name>
    <dbReference type="NCBI Taxonomy" id="3119039"/>
    <lineage>
        <taxon>Bacteria</taxon>
        <taxon>Pseudomonadati</taxon>
        <taxon>Spirochaetota</taxon>
        <taxon>Spirochaetia</taxon>
        <taxon>Spirochaetales</taxon>
        <taxon>Spirochaetaceae</taxon>
        <taxon>Candidatus Thalassospirochaeta</taxon>
    </lineage>
</organism>
<protein>
    <submittedName>
        <fullName evidence="1">MYG1 family protein</fullName>
    </submittedName>
</protein>
<proteinExistence type="predicted"/>
<accession>A0AAJ1IB35</accession>
<evidence type="ECO:0000313" key="2">
    <source>
        <dbReference type="Proteomes" id="UP001221217"/>
    </source>
</evidence>